<evidence type="ECO:0000256" key="1">
    <source>
        <dbReference type="SAM" id="MobiDB-lite"/>
    </source>
</evidence>
<feature type="region of interest" description="Disordered" evidence="1">
    <location>
        <begin position="229"/>
        <end position="258"/>
    </location>
</feature>
<dbReference type="PANTHER" id="PTHR28062:SF1">
    <property type="entry name" value="TRANSMEMBRANE PROTEIN"/>
    <property type="match status" value="1"/>
</dbReference>
<keyword evidence="2" id="KW-1133">Transmembrane helix</keyword>
<dbReference type="EMBL" id="KZ857464">
    <property type="protein sequence ID" value="RDX43449.1"/>
    <property type="molecule type" value="Genomic_DNA"/>
</dbReference>
<dbReference type="InterPro" id="IPR018786">
    <property type="entry name" value="Mit_KHE1"/>
</dbReference>
<dbReference type="GO" id="GO:0005743">
    <property type="term" value="C:mitochondrial inner membrane"/>
    <property type="evidence" value="ECO:0007669"/>
    <property type="project" value="TreeGrafter"/>
</dbReference>
<organism evidence="3 4">
    <name type="scientific">Lentinus brumalis</name>
    <dbReference type="NCBI Taxonomy" id="2498619"/>
    <lineage>
        <taxon>Eukaryota</taxon>
        <taxon>Fungi</taxon>
        <taxon>Dikarya</taxon>
        <taxon>Basidiomycota</taxon>
        <taxon>Agaricomycotina</taxon>
        <taxon>Agaricomycetes</taxon>
        <taxon>Polyporales</taxon>
        <taxon>Polyporaceae</taxon>
        <taxon>Lentinus</taxon>
    </lineage>
</organism>
<dbReference type="PANTHER" id="PTHR28062">
    <property type="entry name" value="K+-H+ EXCHANGE-LIKE PROTEIN"/>
    <property type="match status" value="1"/>
</dbReference>
<protein>
    <recommendedName>
        <fullName evidence="5">Mitochondrial K+-H+ exchange-related-domain-containing protein</fullName>
    </recommendedName>
</protein>
<proteinExistence type="predicted"/>
<keyword evidence="2" id="KW-0472">Membrane</keyword>
<evidence type="ECO:0000313" key="4">
    <source>
        <dbReference type="Proteomes" id="UP000256964"/>
    </source>
</evidence>
<evidence type="ECO:0000256" key="2">
    <source>
        <dbReference type="SAM" id="Phobius"/>
    </source>
</evidence>
<feature type="compositionally biased region" description="Low complexity" evidence="1">
    <location>
        <begin position="231"/>
        <end position="258"/>
    </location>
</feature>
<dbReference type="AlphaFoldDB" id="A0A371CT62"/>
<dbReference type="STRING" id="139420.A0A371CT62"/>
<feature type="transmembrane region" description="Helical" evidence="2">
    <location>
        <begin position="157"/>
        <end position="176"/>
    </location>
</feature>
<dbReference type="Pfam" id="PF10173">
    <property type="entry name" value="Mit_KHE1"/>
    <property type="match status" value="1"/>
</dbReference>
<dbReference type="GO" id="GO:0006813">
    <property type="term" value="P:potassium ion transport"/>
    <property type="evidence" value="ECO:0007669"/>
    <property type="project" value="TreeGrafter"/>
</dbReference>
<accession>A0A371CT62</accession>
<dbReference type="OrthoDB" id="5562676at2759"/>
<keyword evidence="4" id="KW-1185">Reference proteome</keyword>
<keyword evidence="2" id="KW-0812">Transmembrane</keyword>
<name>A0A371CT62_9APHY</name>
<sequence length="302" mass="33345">MSAAGFARNATRSLRIIALPLAPPRNVNGKAVEQLTYYHFVTQTDSKRSNGWTKWAVAKASDAWAGLGKAEEGTWKRKTFLYGERLVDRLDFEELALKSLDPSLAPKISNIVPGAQESEPQSTPVIPMVYPSSVCSAPISHLHSLLEKRAPRHKKGFLMWLIISPFTAPFMIVPVIPNLPFFFCVWRSWSHYRAYKATQYLEGYLQHGAIVPEASPELDVIYAKYAPAPPASEKSSPSSEEAKSSPSSEAPTSAPSASLLLTKEAVPELERTLGLPEDSTFAADMYRALEQARLRLEGSARK</sequence>
<reference evidence="3 4" key="1">
    <citation type="journal article" date="2018" name="Biotechnol. Biofuels">
        <title>Integrative visual omics of the white-rot fungus Polyporus brumalis exposes the biotechnological potential of its oxidative enzymes for delignifying raw plant biomass.</title>
        <authorList>
            <person name="Miyauchi S."/>
            <person name="Rancon A."/>
            <person name="Drula E."/>
            <person name="Hage H."/>
            <person name="Chaduli D."/>
            <person name="Favel A."/>
            <person name="Grisel S."/>
            <person name="Henrissat B."/>
            <person name="Herpoel-Gimbert I."/>
            <person name="Ruiz-Duenas F.J."/>
            <person name="Chevret D."/>
            <person name="Hainaut M."/>
            <person name="Lin J."/>
            <person name="Wang M."/>
            <person name="Pangilinan J."/>
            <person name="Lipzen A."/>
            <person name="Lesage-Meessen L."/>
            <person name="Navarro D."/>
            <person name="Riley R."/>
            <person name="Grigoriev I.V."/>
            <person name="Zhou S."/>
            <person name="Raouche S."/>
            <person name="Rosso M.N."/>
        </authorList>
    </citation>
    <scope>NUCLEOTIDE SEQUENCE [LARGE SCALE GENOMIC DNA]</scope>
    <source>
        <strain evidence="3 4">BRFM 1820</strain>
    </source>
</reference>
<dbReference type="GO" id="GO:1902600">
    <property type="term" value="P:proton transmembrane transport"/>
    <property type="evidence" value="ECO:0007669"/>
    <property type="project" value="TreeGrafter"/>
</dbReference>
<gene>
    <name evidence="3" type="ORF">OH76DRAFT_1410107</name>
</gene>
<evidence type="ECO:0000313" key="3">
    <source>
        <dbReference type="EMBL" id="RDX43449.1"/>
    </source>
</evidence>
<evidence type="ECO:0008006" key="5">
    <source>
        <dbReference type="Google" id="ProtNLM"/>
    </source>
</evidence>
<dbReference type="Proteomes" id="UP000256964">
    <property type="component" value="Unassembled WGS sequence"/>
</dbReference>